<dbReference type="Proteomes" id="UP001501081">
    <property type="component" value="Unassembled WGS sequence"/>
</dbReference>
<protein>
    <submittedName>
        <fullName evidence="2">Uncharacterized protein</fullName>
    </submittedName>
</protein>
<feature type="compositionally biased region" description="Polar residues" evidence="1">
    <location>
        <begin position="41"/>
        <end position="54"/>
    </location>
</feature>
<comment type="caution">
    <text evidence="2">The sequence shown here is derived from an EMBL/GenBank/DDBJ whole genome shotgun (WGS) entry which is preliminary data.</text>
</comment>
<evidence type="ECO:0000313" key="2">
    <source>
        <dbReference type="EMBL" id="GAA3971069.1"/>
    </source>
</evidence>
<accession>A0ABP7PTF9</accession>
<keyword evidence="3" id="KW-1185">Reference proteome</keyword>
<feature type="region of interest" description="Disordered" evidence="1">
    <location>
        <begin position="33"/>
        <end position="90"/>
    </location>
</feature>
<name>A0ABP7PTF9_9SPHI</name>
<feature type="compositionally biased region" description="Basic and acidic residues" evidence="1">
    <location>
        <begin position="75"/>
        <end position="90"/>
    </location>
</feature>
<gene>
    <name evidence="2" type="ORF">GCM10022246_24460</name>
</gene>
<evidence type="ECO:0000313" key="3">
    <source>
        <dbReference type="Proteomes" id="UP001501081"/>
    </source>
</evidence>
<dbReference type="EMBL" id="BAABAK010000011">
    <property type="protein sequence ID" value="GAA3971069.1"/>
    <property type="molecule type" value="Genomic_DNA"/>
</dbReference>
<proteinExistence type="predicted"/>
<reference evidence="3" key="1">
    <citation type="journal article" date="2019" name="Int. J. Syst. Evol. Microbiol.">
        <title>The Global Catalogue of Microorganisms (GCM) 10K type strain sequencing project: providing services to taxonomists for standard genome sequencing and annotation.</title>
        <authorList>
            <consortium name="The Broad Institute Genomics Platform"/>
            <consortium name="The Broad Institute Genome Sequencing Center for Infectious Disease"/>
            <person name="Wu L."/>
            <person name="Ma J."/>
        </authorList>
    </citation>
    <scope>NUCLEOTIDE SEQUENCE [LARGE SCALE GENOMIC DNA]</scope>
    <source>
        <strain evidence="3">JCM 17338</strain>
    </source>
</reference>
<evidence type="ECO:0000256" key="1">
    <source>
        <dbReference type="SAM" id="MobiDB-lite"/>
    </source>
</evidence>
<sequence>MSLKWYNLKKMENSERNKSDRDIIENIKEAHKIVDKKTENQDNPNKSDSISGDLNEQIKGSDADHDQQIASGDQEEIKQEQIKGSDADQD</sequence>
<organism evidence="2 3">
    <name type="scientific">Pedobacter ginsengiterrae</name>
    <dbReference type="NCBI Taxonomy" id="871696"/>
    <lineage>
        <taxon>Bacteria</taxon>
        <taxon>Pseudomonadati</taxon>
        <taxon>Bacteroidota</taxon>
        <taxon>Sphingobacteriia</taxon>
        <taxon>Sphingobacteriales</taxon>
        <taxon>Sphingobacteriaceae</taxon>
        <taxon>Pedobacter</taxon>
    </lineage>
</organism>